<dbReference type="SUPFAM" id="SSF53720">
    <property type="entry name" value="ALDH-like"/>
    <property type="match status" value="1"/>
</dbReference>
<evidence type="ECO:0000313" key="7">
    <source>
        <dbReference type="Proteomes" id="UP000196878"/>
    </source>
</evidence>
<dbReference type="Proteomes" id="UP000196878">
    <property type="component" value="Unassembled WGS sequence"/>
</dbReference>
<evidence type="ECO:0000256" key="2">
    <source>
        <dbReference type="ARBA" id="ARBA00023002"/>
    </source>
</evidence>
<evidence type="ECO:0000256" key="4">
    <source>
        <dbReference type="RuleBase" id="RU003345"/>
    </source>
</evidence>
<evidence type="ECO:0000313" key="6">
    <source>
        <dbReference type="EMBL" id="OWJ79072.1"/>
    </source>
</evidence>
<dbReference type="FunFam" id="3.40.605.10:FF:000007">
    <property type="entry name" value="NAD/NADP-dependent betaine aldehyde dehydrogenase"/>
    <property type="match status" value="1"/>
</dbReference>
<gene>
    <name evidence="6" type="ORF">CDV49_07870</name>
</gene>
<evidence type="ECO:0000256" key="3">
    <source>
        <dbReference type="PROSITE-ProRule" id="PRU10007"/>
    </source>
</evidence>
<reference evidence="6 7" key="1">
    <citation type="submission" date="2016-12" db="EMBL/GenBank/DDBJ databases">
        <title>Comparison of Traditional DNA-DNA Hybridization with In Silico Genomic Analysis.</title>
        <authorList>
            <person name="Nicholson A.C."/>
            <person name="Humrighouse B.W."/>
            <person name="Graziano J."/>
            <person name="Lasker B."/>
            <person name="Whitney A.M."/>
            <person name="Mcquiston J.R."/>
        </authorList>
    </citation>
    <scope>NUCLEOTIDE SEQUENCE [LARGE SCALE GENOMIC DNA]</scope>
    <source>
        <strain evidence="6 7">H2240</strain>
    </source>
</reference>
<dbReference type="InterPro" id="IPR015590">
    <property type="entry name" value="Aldehyde_DH_dom"/>
</dbReference>
<organism evidence="6 7">
    <name type="scientific">Haematobacter genomosp. 1</name>
    <dbReference type="NCBI Taxonomy" id="366618"/>
    <lineage>
        <taxon>Bacteria</taxon>
        <taxon>Pseudomonadati</taxon>
        <taxon>Pseudomonadota</taxon>
        <taxon>Alphaproteobacteria</taxon>
        <taxon>Rhodobacterales</taxon>
        <taxon>Paracoccaceae</taxon>
        <taxon>Haematobacter</taxon>
    </lineage>
</organism>
<evidence type="ECO:0000256" key="1">
    <source>
        <dbReference type="ARBA" id="ARBA00009986"/>
    </source>
</evidence>
<protein>
    <submittedName>
        <fullName evidence="6">Aldehyde dehydrogenase family protein</fullName>
    </submittedName>
</protein>
<evidence type="ECO:0000259" key="5">
    <source>
        <dbReference type="Pfam" id="PF00171"/>
    </source>
</evidence>
<comment type="caution">
    <text evidence="6">The sequence shown here is derived from an EMBL/GenBank/DDBJ whole genome shotgun (WGS) entry which is preliminary data.</text>
</comment>
<feature type="active site" evidence="3">
    <location>
        <position position="249"/>
    </location>
</feature>
<dbReference type="EMBL" id="NIPW01000010">
    <property type="protein sequence ID" value="OWJ79072.1"/>
    <property type="molecule type" value="Genomic_DNA"/>
</dbReference>
<dbReference type="Gene3D" id="3.40.309.10">
    <property type="entry name" value="Aldehyde Dehydrogenase, Chain A, domain 2"/>
    <property type="match status" value="1"/>
</dbReference>
<keyword evidence="7" id="KW-1185">Reference proteome</keyword>
<name>A0A212ADT9_9RHOB</name>
<dbReference type="InterPro" id="IPR016163">
    <property type="entry name" value="Ald_DH_C"/>
</dbReference>
<keyword evidence="2 4" id="KW-0560">Oxidoreductase</keyword>
<dbReference type="Pfam" id="PF00171">
    <property type="entry name" value="Aldedh"/>
    <property type="match status" value="1"/>
</dbReference>
<dbReference type="GO" id="GO:0016620">
    <property type="term" value="F:oxidoreductase activity, acting on the aldehyde or oxo group of donors, NAD or NADP as acceptor"/>
    <property type="evidence" value="ECO:0007669"/>
    <property type="project" value="InterPro"/>
</dbReference>
<dbReference type="PANTHER" id="PTHR42804:SF1">
    <property type="entry name" value="ALDEHYDE DEHYDROGENASE-RELATED"/>
    <property type="match status" value="1"/>
</dbReference>
<feature type="domain" description="Aldehyde dehydrogenase" evidence="5">
    <location>
        <begin position="16"/>
        <end position="475"/>
    </location>
</feature>
<comment type="similarity">
    <text evidence="1 4">Belongs to the aldehyde dehydrogenase family.</text>
</comment>
<dbReference type="InterPro" id="IPR029510">
    <property type="entry name" value="Ald_DH_CS_GLU"/>
</dbReference>
<dbReference type="CDD" id="cd07138">
    <property type="entry name" value="ALDH_CddD_SSP0762"/>
    <property type="match status" value="1"/>
</dbReference>
<dbReference type="InterPro" id="IPR016161">
    <property type="entry name" value="Ald_DH/histidinol_DH"/>
</dbReference>
<dbReference type="AlphaFoldDB" id="A0A212ADT9"/>
<dbReference type="Gene3D" id="3.40.605.10">
    <property type="entry name" value="Aldehyde Dehydrogenase, Chain A, domain 1"/>
    <property type="match status" value="1"/>
</dbReference>
<dbReference type="OrthoDB" id="9812625at2"/>
<sequence length="481" mass="50414">MIDSEKLVTHYVDGHWIAPLSTEAFPFETPHDAAVRGSIILAGAQDVARALDAARRAFAGFSRTSKAERLALLRRIHDLTQERIGDLAQAISLEMGAPIDMARRAQAGAGVGHAAGFIEALEGMEEEERLTNGDLLIRAPVGISGLITPWNWPINQISLKVLPVIATGGTCVLKPSEYTPLSAIVYMEILDAAGVPAGVVNMVQGNGPGAGVALSTDPLVSHVSFTGSTRAGRAVAHAAAEDIRRITLELGGKSANLVFADCGSDLEQRVRDSVAECFLNSGQSCDAPTRMLVERGVYDRVVEIAADAAANTALGLPSEPGDHIGPLVNATQFERVQDLIAAGVSEGARVVAGGPGLAPGFNAGYWVRPTVFADVSPDMRIAREEIFGPVLSILPVDGEAEAIRIANDSPYGLAAYVQTGDMERAGRVGRALDAGAIHVNGTGMGWGSPFGGWKQSGLGREGGRLGIEAFQEVKTLHLPQG</sequence>
<dbReference type="PROSITE" id="PS00687">
    <property type="entry name" value="ALDEHYDE_DEHYDR_GLU"/>
    <property type="match status" value="1"/>
</dbReference>
<dbReference type="InterPro" id="IPR016162">
    <property type="entry name" value="Ald_DH_N"/>
</dbReference>
<dbReference type="PANTHER" id="PTHR42804">
    <property type="entry name" value="ALDEHYDE DEHYDROGENASE"/>
    <property type="match status" value="1"/>
</dbReference>
<proteinExistence type="inferred from homology"/>
<accession>A0A212ADT9</accession>